<name>A0A2I0R245_9FLAO</name>
<gene>
    <name evidence="1" type="ORF">CW751_09750</name>
</gene>
<protein>
    <submittedName>
        <fullName evidence="1">Uncharacterized protein</fullName>
    </submittedName>
</protein>
<keyword evidence="2" id="KW-1185">Reference proteome</keyword>
<organism evidence="1 2">
    <name type="scientific">Brumimicrobium salinarum</name>
    <dbReference type="NCBI Taxonomy" id="2058658"/>
    <lineage>
        <taxon>Bacteria</taxon>
        <taxon>Pseudomonadati</taxon>
        <taxon>Bacteroidota</taxon>
        <taxon>Flavobacteriia</taxon>
        <taxon>Flavobacteriales</taxon>
        <taxon>Crocinitomicaceae</taxon>
        <taxon>Brumimicrobium</taxon>
    </lineage>
</organism>
<dbReference type="Proteomes" id="UP000236654">
    <property type="component" value="Unassembled WGS sequence"/>
</dbReference>
<dbReference type="RefSeq" id="WP_101334812.1">
    <property type="nucleotide sequence ID" value="NZ_PJNI01000009.1"/>
</dbReference>
<dbReference type="AlphaFoldDB" id="A0A2I0R245"/>
<reference evidence="1 2" key="1">
    <citation type="submission" date="2017-12" db="EMBL/GenBank/DDBJ databases">
        <title>The draft genome sequence of Brumimicrobium saltpan LHR20.</title>
        <authorList>
            <person name="Do Z.-J."/>
            <person name="Luo H.-R."/>
        </authorList>
    </citation>
    <scope>NUCLEOTIDE SEQUENCE [LARGE SCALE GENOMIC DNA]</scope>
    <source>
        <strain evidence="1 2">LHR20</strain>
    </source>
</reference>
<accession>A0A2I0R245</accession>
<comment type="caution">
    <text evidence="1">The sequence shown here is derived from an EMBL/GenBank/DDBJ whole genome shotgun (WGS) entry which is preliminary data.</text>
</comment>
<dbReference type="EMBL" id="PJNI01000009">
    <property type="protein sequence ID" value="PKR80642.1"/>
    <property type="molecule type" value="Genomic_DNA"/>
</dbReference>
<evidence type="ECO:0000313" key="2">
    <source>
        <dbReference type="Proteomes" id="UP000236654"/>
    </source>
</evidence>
<evidence type="ECO:0000313" key="1">
    <source>
        <dbReference type="EMBL" id="PKR80642.1"/>
    </source>
</evidence>
<proteinExistence type="predicted"/>
<sequence length="69" mass="7437">MHTPHNSATRKSIAFEEQTVEQGVPILVSYEKSQATARTGAASRGLGSPYINPLLQDSAQLLVTLNLQT</sequence>